<dbReference type="GO" id="GO:0005737">
    <property type="term" value="C:cytoplasm"/>
    <property type="evidence" value="ECO:0007669"/>
    <property type="project" value="TreeGrafter"/>
</dbReference>
<feature type="compositionally biased region" description="Basic and acidic residues" evidence="8">
    <location>
        <begin position="982"/>
        <end position="993"/>
    </location>
</feature>
<evidence type="ECO:0000313" key="10">
    <source>
        <dbReference type="EMBL" id="CRK95966.1"/>
    </source>
</evidence>
<feature type="compositionally biased region" description="Low complexity" evidence="8">
    <location>
        <begin position="162"/>
        <end position="174"/>
    </location>
</feature>
<proteinExistence type="predicted"/>
<keyword evidence="5" id="KW-0418">Kinase</keyword>
<dbReference type="PANTHER" id="PTHR15344">
    <property type="entry name" value="CDC42 EFFECTOR PROTEIN BORG"/>
    <property type="match status" value="1"/>
</dbReference>
<dbReference type="GO" id="GO:0005856">
    <property type="term" value="C:cytoskeleton"/>
    <property type="evidence" value="ECO:0007669"/>
    <property type="project" value="TreeGrafter"/>
</dbReference>
<dbReference type="InterPro" id="IPR000095">
    <property type="entry name" value="CRIB_dom"/>
</dbReference>
<accession>A0A1J1IAI1</accession>
<feature type="compositionally biased region" description="Basic and acidic residues" evidence="8">
    <location>
        <begin position="1182"/>
        <end position="1194"/>
    </location>
</feature>
<dbReference type="Proteomes" id="UP000183832">
    <property type="component" value="Unassembled WGS sequence"/>
</dbReference>
<keyword evidence="11" id="KW-1185">Reference proteome</keyword>
<dbReference type="InterPro" id="IPR055175">
    <property type="entry name" value="ACK/TNK-like_SAM"/>
</dbReference>
<evidence type="ECO:0000256" key="1">
    <source>
        <dbReference type="ARBA" id="ARBA00011903"/>
    </source>
</evidence>
<dbReference type="STRING" id="568069.A0A1J1IAI1"/>
<organism evidence="10 11">
    <name type="scientific">Clunio marinus</name>
    <dbReference type="NCBI Taxonomy" id="568069"/>
    <lineage>
        <taxon>Eukaryota</taxon>
        <taxon>Metazoa</taxon>
        <taxon>Ecdysozoa</taxon>
        <taxon>Arthropoda</taxon>
        <taxon>Hexapoda</taxon>
        <taxon>Insecta</taxon>
        <taxon>Pterygota</taxon>
        <taxon>Neoptera</taxon>
        <taxon>Endopterygota</taxon>
        <taxon>Diptera</taxon>
        <taxon>Nematocera</taxon>
        <taxon>Chironomoidea</taxon>
        <taxon>Chironomidae</taxon>
        <taxon>Clunio</taxon>
    </lineage>
</organism>
<dbReference type="AlphaFoldDB" id="A0A1J1IAI1"/>
<dbReference type="GO" id="GO:0004715">
    <property type="term" value="F:non-membrane spanning protein tyrosine kinase activity"/>
    <property type="evidence" value="ECO:0007669"/>
    <property type="project" value="UniProtKB-EC"/>
</dbReference>
<dbReference type="GO" id="GO:0005524">
    <property type="term" value="F:ATP binding"/>
    <property type="evidence" value="ECO:0007669"/>
    <property type="project" value="UniProtKB-KW"/>
</dbReference>
<sequence>MLRHSLIIRYEDVILGIADIIDSCELQQIQCTNHQNRSNVHRKNQNRKKNQSKMDERKEMPDLYEFLVEAELQQYYSSLKNELKITAIHQLKYATDNDFKSIGFSRPEIRRLHKFHDKYYSQGYLILDKNTSSPYWLGVLNSGKVGLFNPANTVAHLESLPSSSSSSMNNNHHGSVGGSFIRNTLERNSKRKLNTDMISSPQNDLKHTGHVGIDGAYFGNVAFISNSQTYNKLPRQVVTPYKPSEDLEQTPLLLPPTPTSPDSTQTGSAYFSESSNLIPSSNAQQHERSHNNIETATLLSGDFQRLSSTIVSSNGHFNESNPFAQSDHQLWTTEMAKNFVVQLPQQEKKVWDKQESHDYHEISDDEMMQNDKVFDFGPSLLDEMDFMFRSMTTGTSSGGGGGESASLNNPPLTPNFENVNKRNELTEINSKLSRKSSGGNAIASGMTAVATYKSKKKASTVKPISVKDEKILNQAIEIANEMSARSMTDLDQSSSTQSPRRKFSFRFPNLTHSSSNHDKDNGQHLMTLSGGSSSMNQHGMSYLGKDRRNFSEEAKNVPDLQRFRSLTEIESCRDSNSRDIKIPIFDKKTSDFCFEKSREILSKPFSIDLNTSTLDKRVYDKKTRDLIGENLLDIEKTLNALNLDFLQAFNELEKTDSAETLFGENFLLQNNLKSQGSVKTMANFKKLTNDLDNTVKKSSSSTRDYYSPLDRRSTASDKSYSPKDSQKTTPNSYSPQESTATSRGLFFNYNPINSNRSAFISPTKRMFANQQFLNQARKYDETFQTGPRQRSMSFTENLEIKSPTTITTISGVIKPMMSSNNTKGGEVRKTGSLDEEKNDRNYILPSQGQLLAHKPRNIITYKPKSIRARNLRRLSYNPLNMVDSSSSSSESDMDRSIAHSECDIRSKSYSSRFQKRRQQYLNNHHKLHNSTSSSYYQRGNSQYSNNSSNSNMNGRDKLYGSNASIKSAPHYNYMSDRKRFSNDDRIVGGEDKTTMSSSDIESDDDLNSSSISDQRKKNLFESSRTLTPTQQPPQPPPPPAQQTQITSNFNNIYEFVGKCFNRSYSNSSSAHNEKSSNVIKQQQQQKKYLSDKYSQVKSGKLSSSNLDLLYSDFDVSKLTGKSPTTQSYFDIMDYSNLNRKSSLRQGNKTSINSRGGSFHWPEKIHGATVKQNDLIRQLQQQHEQDMQEKEERRQQQKRMMIDNLKMKKSTYSSDSTSTENDSLNFRHQEFMPPSPAP</sequence>
<dbReference type="GO" id="GO:0031267">
    <property type="term" value="F:small GTPase binding"/>
    <property type="evidence" value="ECO:0007669"/>
    <property type="project" value="TreeGrafter"/>
</dbReference>
<feature type="compositionally biased region" description="Low complexity" evidence="8">
    <location>
        <begin position="932"/>
        <end position="953"/>
    </location>
</feature>
<dbReference type="GO" id="GO:0007266">
    <property type="term" value="P:Rho protein signal transduction"/>
    <property type="evidence" value="ECO:0007669"/>
    <property type="project" value="TreeGrafter"/>
</dbReference>
<feature type="region of interest" description="Disordered" evidence="8">
    <location>
        <begin position="879"/>
        <end position="899"/>
    </location>
</feature>
<gene>
    <name evidence="10" type="ORF">CLUMA_CG009407</name>
</gene>
<feature type="compositionally biased region" description="Low complexity" evidence="8">
    <location>
        <begin position="1209"/>
        <end position="1218"/>
    </location>
</feature>
<feature type="region of interest" description="Disordered" evidence="8">
    <location>
        <begin position="982"/>
        <end position="1044"/>
    </location>
</feature>
<feature type="compositionally biased region" description="Basic and acidic residues" evidence="8">
    <location>
        <begin position="709"/>
        <end position="726"/>
    </location>
</feature>
<evidence type="ECO:0000259" key="9">
    <source>
        <dbReference type="PROSITE" id="PS50108"/>
    </source>
</evidence>
<feature type="compositionally biased region" description="Polar residues" evidence="8">
    <location>
        <begin position="405"/>
        <end position="418"/>
    </location>
</feature>
<dbReference type="OrthoDB" id="4062651at2759"/>
<feature type="compositionally biased region" description="Polar residues" evidence="8">
    <location>
        <begin position="727"/>
        <end position="740"/>
    </location>
</feature>
<evidence type="ECO:0000256" key="3">
    <source>
        <dbReference type="ARBA" id="ARBA00022679"/>
    </source>
</evidence>
<dbReference type="PROSITE" id="PS50108">
    <property type="entry name" value="CRIB"/>
    <property type="match status" value="1"/>
</dbReference>
<evidence type="ECO:0000256" key="5">
    <source>
        <dbReference type="ARBA" id="ARBA00022777"/>
    </source>
</evidence>
<evidence type="ECO:0000256" key="4">
    <source>
        <dbReference type="ARBA" id="ARBA00022741"/>
    </source>
</evidence>
<feature type="compositionally biased region" description="Pro residues" evidence="8">
    <location>
        <begin position="1030"/>
        <end position="1040"/>
    </location>
</feature>
<dbReference type="InterPro" id="IPR049587">
    <property type="entry name" value="TNK-like_SAM"/>
</dbReference>
<dbReference type="Pfam" id="PF22931">
    <property type="entry name" value="SAM_TNK"/>
    <property type="match status" value="1"/>
</dbReference>
<feature type="compositionally biased region" description="Basic residues" evidence="8">
    <location>
        <begin position="39"/>
        <end position="51"/>
    </location>
</feature>
<name>A0A1J1IAI1_9DIPT</name>
<keyword evidence="2" id="KW-0728">SH3 domain</keyword>
<dbReference type="SMART" id="SM00285">
    <property type="entry name" value="PBD"/>
    <property type="match status" value="1"/>
</dbReference>
<dbReference type="EMBL" id="CVRI01000043">
    <property type="protein sequence ID" value="CRK95966.1"/>
    <property type="molecule type" value="Genomic_DNA"/>
</dbReference>
<feature type="region of interest" description="Disordered" evidence="8">
    <location>
        <begin position="246"/>
        <end position="270"/>
    </location>
</feature>
<evidence type="ECO:0000256" key="6">
    <source>
        <dbReference type="ARBA" id="ARBA00022840"/>
    </source>
</evidence>
<feature type="compositionally biased region" description="Basic and acidic residues" evidence="8">
    <location>
        <begin position="825"/>
        <end position="840"/>
    </location>
</feature>
<feature type="region of interest" description="Disordered" evidence="8">
    <location>
        <begin position="392"/>
        <end position="418"/>
    </location>
</feature>
<feature type="region of interest" description="Disordered" evidence="8">
    <location>
        <begin position="922"/>
        <end position="970"/>
    </location>
</feature>
<dbReference type="InterPro" id="IPR051296">
    <property type="entry name" value="Cdc42_Effector_BORG/CEP"/>
</dbReference>
<keyword evidence="3" id="KW-0808">Transferase</keyword>
<dbReference type="EC" id="2.7.10.2" evidence="1"/>
<reference evidence="10 11" key="1">
    <citation type="submission" date="2015-04" db="EMBL/GenBank/DDBJ databases">
        <authorList>
            <person name="Syromyatnikov M.Y."/>
            <person name="Popov V.N."/>
        </authorList>
    </citation>
    <scope>NUCLEOTIDE SEQUENCE [LARGE SCALE GENOMIC DNA]</scope>
</reference>
<feature type="region of interest" description="Disordered" evidence="8">
    <location>
        <begin position="160"/>
        <end position="180"/>
    </location>
</feature>
<keyword evidence="7" id="KW-0829">Tyrosine-protein kinase</keyword>
<protein>
    <recommendedName>
        <fullName evidence="1">non-specific protein-tyrosine kinase</fullName>
        <ecNumber evidence="1">2.7.10.2</ecNumber>
    </recommendedName>
</protein>
<feature type="region of interest" description="Disordered" evidence="8">
    <location>
        <begin position="36"/>
        <end position="56"/>
    </location>
</feature>
<evidence type="ECO:0000313" key="11">
    <source>
        <dbReference type="Proteomes" id="UP000183832"/>
    </source>
</evidence>
<evidence type="ECO:0000256" key="2">
    <source>
        <dbReference type="ARBA" id="ARBA00022443"/>
    </source>
</evidence>
<evidence type="ECO:0000256" key="8">
    <source>
        <dbReference type="SAM" id="MobiDB-lite"/>
    </source>
</evidence>
<keyword evidence="6" id="KW-0067">ATP-binding</keyword>
<feature type="region of interest" description="Disordered" evidence="8">
    <location>
        <begin position="815"/>
        <end position="841"/>
    </location>
</feature>
<dbReference type="GO" id="GO:0005886">
    <property type="term" value="C:plasma membrane"/>
    <property type="evidence" value="ECO:0007669"/>
    <property type="project" value="TreeGrafter"/>
</dbReference>
<dbReference type="GO" id="GO:0008360">
    <property type="term" value="P:regulation of cell shape"/>
    <property type="evidence" value="ECO:0007669"/>
    <property type="project" value="TreeGrafter"/>
</dbReference>
<dbReference type="CDD" id="cd09539">
    <property type="entry name" value="SAM_TNK-like"/>
    <property type="match status" value="1"/>
</dbReference>
<feature type="region of interest" description="Disordered" evidence="8">
    <location>
        <begin position="1180"/>
        <end position="1237"/>
    </location>
</feature>
<dbReference type="GO" id="GO:0030838">
    <property type="term" value="P:positive regulation of actin filament polymerization"/>
    <property type="evidence" value="ECO:0007669"/>
    <property type="project" value="TreeGrafter"/>
</dbReference>
<feature type="domain" description="CRIB" evidence="9">
    <location>
        <begin position="198"/>
        <end position="212"/>
    </location>
</feature>
<evidence type="ECO:0000256" key="7">
    <source>
        <dbReference type="ARBA" id="ARBA00023137"/>
    </source>
</evidence>
<dbReference type="PANTHER" id="PTHR15344:SF12">
    <property type="entry name" value="CRIB DOMAIN-CONTAINING PROTEIN"/>
    <property type="match status" value="1"/>
</dbReference>
<feature type="region of interest" description="Disordered" evidence="8">
    <location>
        <begin position="694"/>
        <end position="740"/>
    </location>
</feature>
<keyword evidence="4" id="KW-0547">Nucleotide-binding</keyword>
<dbReference type="GO" id="GO:0031274">
    <property type="term" value="P:positive regulation of pseudopodium assembly"/>
    <property type="evidence" value="ECO:0007669"/>
    <property type="project" value="TreeGrafter"/>
</dbReference>